<reference evidence="1" key="2">
    <citation type="submission" date="2022-06" db="UniProtKB">
        <authorList>
            <consortium name="EnsemblMetazoa"/>
        </authorList>
    </citation>
    <scope>IDENTIFICATION</scope>
    <source>
        <strain evidence="1">PS312</strain>
    </source>
</reference>
<dbReference type="PANTHER" id="PTHR21415:SF1">
    <property type="entry name" value="U7 SNRNA-ASSOCIATED SM-LIKE PROTEIN LSM11"/>
    <property type="match status" value="1"/>
</dbReference>
<reference evidence="2" key="1">
    <citation type="journal article" date="2008" name="Nat. Genet.">
        <title>The Pristionchus pacificus genome provides a unique perspective on nematode lifestyle and parasitism.</title>
        <authorList>
            <person name="Dieterich C."/>
            <person name="Clifton S.W."/>
            <person name="Schuster L.N."/>
            <person name="Chinwalla A."/>
            <person name="Delehaunty K."/>
            <person name="Dinkelacker I."/>
            <person name="Fulton L."/>
            <person name="Fulton R."/>
            <person name="Godfrey J."/>
            <person name="Minx P."/>
            <person name="Mitreva M."/>
            <person name="Roeseler W."/>
            <person name="Tian H."/>
            <person name="Witte H."/>
            <person name="Yang S.P."/>
            <person name="Wilson R.K."/>
            <person name="Sommer R.J."/>
        </authorList>
    </citation>
    <scope>NUCLEOTIDE SEQUENCE [LARGE SCALE GENOMIC DNA]</scope>
    <source>
        <strain evidence="2">PS312</strain>
    </source>
</reference>
<dbReference type="EnsemblMetazoa" id="PPA38709.1">
    <property type="protein sequence ID" value="PPA38709.1"/>
    <property type="gene ID" value="WBGene00277078"/>
</dbReference>
<dbReference type="InterPro" id="IPR039267">
    <property type="entry name" value="Lsm11"/>
</dbReference>
<dbReference type="Gene3D" id="2.30.30.100">
    <property type="match status" value="1"/>
</dbReference>
<evidence type="ECO:0000313" key="1">
    <source>
        <dbReference type="EnsemblMetazoa" id="PPA38709.1"/>
    </source>
</evidence>
<name>A0A2A6BYD0_PRIPA</name>
<sequence>MDDVFLSNDFNPDEALKLRLSPGICDESVKAFEKFLIDEDGTLAALILKEDNNDKKIILSKKEGKRQREVNLKNMVKGGRELFEPKRMSNNDTVLEKMIKMDGPLSALAGAVTKGQKIEIRCRNMHRVDRVLRGIPVAFDKHWNMVLKEVVDCHKPSRIQGGLYLIQRSILPPFAQWIKPDPPFNTYRRRVLSCSFVKGDTVCFVRIL</sequence>
<dbReference type="SUPFAM" id="SSF50182">
    <property type="entry name" value="Sm-like ribonucleoproteins"/>
    <property type="match status" value="1"/>
</dbReference>
<gene>
    <name evidence="1" type="primary">WBGene00277078</name>
</gene>
<accession>A0A2A6BYD0</accession>
<dbReference type="SMART" id="SM00651">
    <property type="entry name" value="Sm"/>
    <property type="match status" value="1"/>
</dbReference>
<keyword evidence="2" id="KW-1185">Reference proteome</keyword>
<dbReference type="Pfam" id="PF01423">
    <property type="entry name" value="LSM"/>
    <property type="match status" value="1"/>
</dbReference>
<dbReference type="Proteomes" id="UP000005239">
    <property type="component" value="Unassembled WGS sequence"/>
</dbReference>
<dbReference type="InterPro" id="IPR010920">
    <property type="entry name" value="LSM_dom_sf"/>
</dbReference>
<evidence type="ECO:0000313" key="2">
    <source>
        <dbReference type="Proteomes" id="UP000005239"/>
    </source>
</evidence>
<protein>
    <submittedName>
        <fullName evidence="1">Sm domain-containing protein</fullName>
    </submittedName>
</protein>
<dbReference type="InterPro" id="IPR001163">
    <property type="entry name" value="Sm_dom_euk/arc"/>
</dbReference>
<organism evidence="1 2">
    <name type="scientific">Pristionchus pacificus</name>
    <name type="common">Parasitic nematode worm</name>
    <dbReference type="NCBI Taxonomy" id="54126"/>
    <lineage>
        <taxon>Eukaryota</taxon>
        <taxon>Metazoa</taxon>
        <taxon>Ecdysozoa</taxon>
        <taxon>Nematoda</taxon>
        <taxon>Chromadorea</taxon>
        <taxon>Rhabditida</taxon>
        <taxon>Rhabditina</taxon>
        <taxon>Diplogasteromorpha</taxon>
        <taxon>Diplogasteroidea</taxon>
        <taxon>Neodiplogasteridae</taxon>
        <taxon>Pristionchus</taxon>
    </lineage>
</organism>
<proteinExistence type="predicted"/>
<dbReference type="GO" id="GO:0071209">
    <property type="term" value="F:U7 snRNA binding"/>
    <property type="evidence" value="ECO:0007669"/>
    <property type="project" value="InterPro"/>
</dbReference>
<dbReference type="OrthoDB" id="10002367at2759"/>
<accession>A0A8R1YYT2</accession>
<dbReference type="PANTHER" id="PTHR21415">
    <property type="entry name" value="U7 SNRNA-ASSOCIATED SM-LIKE PROTEIN LSM11"/>
    <property type="match status" value="1"/>
</dbReference>
<dbReference type="AlphaFoldDB" id="A0A2A6BYD0"/>